<gene>
    <name evidence="7" type="ORF">K490DRAFT_36814</name>
</gene>
<protein>
    <recommendedName>
        <fullName evidence="5">Peroxidase</fullName>
        <ecNumber evidence="5">1.11.1.-</ecNumber>
    </recommendedName>
</protein>
<dbReference type="GO" id="GO:0000302">
    <property type="term" value="P:response to reactive oxygen species"/>
    <property type="evidence" value="ECO:0007669"/>
    <property type="project" value="TreeGrafter"/>
</dbReference>
<dbReference type="Gene3D" id="1.10.520.10">
    <property type="match status" value="1"/>
</dbReference>
<dbReference type="EMBL" id="ML978714">
    <property type="protein sequence ID" value="KAF2089701.1"/>
    <property type="molecule type" value="Genomic_DNA"/>
</dbReference>
<dbReference type="GO" id="GO:0004601">
    <property type="term" value="F:peroxidase activity"/>
    <property type="evidence" value="ECO:0007669"/>
    <property type="project" value="UniProtKB-KW"/>
</dbReference>
<dbReference type="GO" id="GO:0020037">
    <property type="term" value="F:heme binding"/>
    <property type="evidence" value="ECO:0007669"/>
    <property type="project" value="UniProtKB-UniRule"/>
</dbReference>
<feature type="chain" id="PRO_5025709680" description="Peroxidase" evidence="5">
    <location>
        <begin position="20"/>
        <end position="542"/>
    </location>
</feature>
<reference evidence="7" key="1">
    <citation type="journal article" date="2020" name="Stud. Mycol.">
        <title>101 Dothideomycetes genomes: a test case for predicting lifestyles and emergence of pathogens.</title>
        <authorList>
            <person name="Haridas S."/>
            <person name="Albert R."/>
            <person name="Binder M."/>
            <person name="Bloem J."/>
            <person name="Labutti K."/>
            <person name="Salamov A."/>
            <person name="Andreopoulos B."/>
            <person name="Baker S."/>
            <person name="Barry K."/>
            <person name="Bills G."/>
            <person name="Bluhm B."/>
            <person name="Cannon C."/>
            <person name="Castanera R."/>
            <person name="Culley D."/>
            <person name="Daum C."/>
            <person name="Ezra D."/>
            <person name="Gonzalez J."/>
            <person name="Henrissat B."/>
            <person name="Kuo A."/>
            <person name="Liang C."/>
            <person name="Lipzen A."/>
            <person name="Lutzoni F."/>
            <person name="Magnuson J."/>
            <person name="Mondo S."/>
            <person name="Nolan M."/>
            <person name="Ohm R."/>
            <person name="Pangilinan J."/>
            <person name="Park H.-J."/>
            <person name="Ramirez L."/>
            <person name="Alfaro M."/>
            <person name="Sun H."/>
            <person name="Tritt A."/>
            <person name="Yoshinaga Y."/>
            <person name="Zwiers L.-H."/>
            <person name="Turgeon B."/>
            <person name="Goodwin S."/>
            <person name="Spatafora J."/>
            <person name="Crous P."/>
            <person name="Grigoriev I."/>
        </authorList>
    </citation>
    <scope>NUCLEOTIDE SEQUENCE</scope>
    <source>
        <strain evidence="7">CBS 121410</strain>
    </source>
</reference>
<dbReference type="PANTHER" id="PTHR31356:SF53">
    <property type="entry name" value="HEME PEROXIDASE"/>
    <property type="match status" value="1"/>
</dbReference>
<accession>A0A6A5YFY2</accession>
<dbReference type="PANTHER" id="PTHR31356">
    <property type="entry name" value="THYLAKOID LUMENAL 29 KDA PROTEIN, CHLOROPLASTIC-RELATED"/>
    <property type="match status" value="1"/>
</dbReference>
<keyword evidence="2" id="KW-0479">Metal-binding</keyword>
<dbReference type="Gene3D" id="1.10.420.10">
    <property type="entry name" value="Peroxidase, domain 2"/>
    <property type="match status" value="1"/>
</dbReference>
<keyword evidence="3 5" id="KW-0560">Oxidoreductase</keyword>
<keyword evidence="2" id="KW-0408">Iron</keyword>
<dbReference type="Proteomes" id="UP000799776">
    <property type="component" value="Unassembled WGS sequence"/>
</dbReference>
<dbReference type="PROSITE" id="PS50873">
    <property type="entry name" value="PEROXIDASE_4"/>
    <property type="match status" value="1"/>
</dbReference>
<evidence type="ECO:0000256" key="3">
    <source>
        <dbReference type="ARBA" id="ARBA00023002"/>
    </source>
</evidence>
<dbReference type="PRINTS" id="PR00458">
    <property type="entry name" value="PEROXIDASE"/>
</dbReference>
<proteinExistence type="inferred from homology"/>
<evidence type="ECO:0000256" key="5">
    <source>
        <dbReference type="RuleBase" id="RU363051"/>
    </source>
</evidence>
<keyword evidence="8" id="KW-1185">Reference proteome</keyword>
<evidence type="ECO:0000313" key="7">
    <source>
        <dbReference type="EMBL" id="KAF2089701.1"/>
    </source>
</evidence>
<feature type="signal peptide" evidence="5">
    <location>
        <begin position="1"/>
        <end position="19"/>
    </location>
</feature>
<dbReference type="InterPro" id="IPR044831">
    <property type="entry name" value="Ccp1-like"/>
</dbReference>
<feature type="domain" description="Plant heme peroxidase family profile" evidence="6">
    <location>
        <begin position="123"/>
        <end position="333"/>
    </location>
</feature>
<dbReference type="OrthoDB" id="5985073at2759"/>
<dbReference type="InterPro" id="IPR010255">
    <property type="entry name" value="Haem_peroxidase_sf"/>
</dbReference>
<dbReference type="Pfam" id="PF00141">
    <property type="entry name" value="peroxidase"/>
    <property type="match status" value="1"/>
</dbReference>
<dbReference type="GO" id="GO:0034599">
    <property type="term" value="P:cellular response to oxidative stress"/>
    <property type="evidence" value="ECO:0007669"/>
    <property type="project" value="InterPro"/>
</dbReference>
<evidence type="ECO:0000256" key="1">
    <source>
        <dbReference type="ARBA" id="ARBA00022559"/>
    </source>
</evidence>
<name>A0A6A5YFY2_9PEZI</name>
<dbReference type="AlphaFoldDB" id="A0A6A5YFY2"/>
<organism evidence="7 8">
    <name type="scientific">Saccharata proteae CBS 121410</name>
    <dbReference type="NCBI Taxonomy" id="1314787"/>
    <lineage>
        <taxon>Eukaryota</taxon>
        <taxon>Fungi</taxon>
        <taxon>Dikarya</taxon>
        <taxon>Ascomycota</taxon>
        <taxon>Pezizomycotina</taxon>
        <taxon>Dothideomycetes</taxon>
        <taxon>Dothideomycetes incertae sedis</taxon>
        <taxon>Botryosphaeriales</taxon>
        <taxon>Saccharataceae</taxon>
        <taxon>Saccharata</taxon>
    </lineage>
</organism>
<dbReference type="InterPro" id="IPR002016">
    <property type="entry name" value="Haem_peroxidase"/>
</dbReference>
<evidence type="ECO:0000256" key="2">
    <source>
        <dbReference type="ARBA" id="ARBA00022617"/>
    </source>
</evidence>
<keyword evidence="5" id="KW-0732">Signal</keyword>
<dbReference type="EC" id="1.11.1.-" evidence="5"/>
<dbReference type="GO" id="GO:0042744">
    <property type="term" value="P:hydrogen peroxide catabolic process"/>
    <property type="evidence" value="ECO:0007669"/>
    <property type="project" value="TreeGrafter"/>
</dbReference>
<comment type="similarity">
    <text evidence="4">Belongs to the peroxidase family.</text>
</comment>
<evidence type="ECO:0000313" key="8">
    <source>
        <dbReference type="Proteomes" id="UP000799776"/>
    </source>
</evidence>
<keyword evidence="2" id="KW-0349">Heme</keyword>
<keyword evidence="1 5" id="KW-0575">Peroxidase</keyword>
<evidence type="ECO:0000256" key="4">
    <source>
        <dbReference type="RuleBase" id="RU004241"/>
    </source>
</evidence>
<dbReference type="SUPFAM" id="SSF48113">
    <property type="entry name" value="Heme-dependent peroxidases"/>
    <property type="match status" value="1"/>
</dbReference>
<sequence length="542" mass="58750">MKTSSIFSSALLYVLPATAVYTWPSAYDELEDLLYLQSGYIHHGFSDGVTPCSFSPAGSTGGRQTAAEWIRTAYHDMSTADVSKGTGGLDASILFETDRAENKGAAFNSTFDFTSNYYSIKTSMADLLALSVVVASKACKGPDIALRGGRIDATEAGPLGVPQPQEDLATHTSRFATAGFNTEDMIAMVACGHTLGGVHGTDFPEITANDSAANFEHFDTTYTTFDNKVVTEYLDDNSTNLLVIGQNDTLNSDKRVFGADGNKTMNLLADATTFQSKCADILGRMIDTVPSSVILSDIITPVEVKPTDVALSLTTNNTLSFTGRIRIRTTERSDADTLTVSLAYRDRLNTSSDAYTITTTKPNYLLGESTGFGEVFTWYEFDTELPTNTSISSFNVLIHHSDGSADEVYDNNGPGFPITDDILFQNDMSCQPQVADADGNWSLTVTAAVRSERVSDTVSFDWVYQRERQGVVIDALEVQRTSMQKVDGNERGGYVFFRGTRTLAPTQWSTTFDVVLGDGGATTKKVEYLSTSSLEQKCGDVV</sequence>
<dbReference type="GO" id="GO:0046872">
    <property type="term" value="F:metal ion binding"/>
    <property type="evidence" value="ECO:0007669"/>
    <property type="project" value="UniProtKB-UniRule"/>
</dbReference>
<evidence type="ECO:0000259" key="6">
    <source>
        <dbReference type="PROSITE" id="PS50873"/>
    </source>
</evidence>